<dbReference type="InterPro" id="IPR000277">
    <property type="entry name" value="Cys/Met-Metab_PyrdxlP-dep_enz"/>
</dbReference>
<accession>A0AAF0YK85</accession>
<comment type="similarity">
    <text evidence="2 9">Belongs to the trans-sulfuration enzymes family.</text>
</comment>
<sequence length="397" mass="44098">MRSNVNFNTKIIHNCQTEKEAGAIVQSIVPAVAYSFDCTTDAQHATKCASEIHYGRYGNETTKQLEQKIASLEEADDALAVSSGMAAISIALLSQLKSGDHVLVTKDLYGGTYSFLTKIASRYNIEYDYIDCTDTNTIEQHIKDNTKVIFIETPSNPTLTILDIEAISHVAKKHHLKVIIDNTFMSPYLQRPLTLGADIIVHSATKYLNGHGDVVAGLICGSNEDIAFMRQNIMGELGQNLNAWDAFLILRGIKTLSVRMDRHCENAKAVFEYLKNHPLVKNVYFPGDENHPQKETIEKQMADSGAVVSFEIDGDSKMAEALLNHLKLIIISFSLGDPETLIQHPASMTHSAIPVEELKEFNLTESLIRLSVGLEAAEDIINDLDQAFDKVKEEFRK</sequence>
<comment type="cofactor">
    <cofactor evidence="1 9">
        <name>pyridoxal 5'-phosphate</name>
        <dbReference type="ChEBI" id="CHEBI:597326"/>
    </cofactor>
</comment>
<feature type="modified residue" description="N6-(pyridoxal phosphate)lysine" evidence="8">
    <location>
        <position position="206"/>
    </location>
</feature>
<dbReference type="GO" id="GO:0047982">
    <property type="term" value="F:homocysteine desulfhydrase activity"/>
    <property type="evidence" value="ECO:0007669"/>
    <property type="project" value="UniProtKB-EC"/>
</dbReference>
<evidence type="ECO:0000256" key="1">
    <source>
        <dbReference type="ARBA" id="ARBA00001933"/>
    </source>
</evidence>
<dbReference type="KEGG" id="nmy:CJ229_007135"/>
<dbReference type="InterPro" id="IPR015424">
    <property type="entry name" value="PyrdxlP-dep_Trfase"/>
</dbReference>
<comment type="catalytic activity">
    <reaction evidence="6">
        <text>L-homocysteine + H2O = 2-oxobutanoate + hydrogen sulfide + NH4(+) + H(+)</text>
        <dbReference type="Rhea" id="RHEA:14501"/>
        <dbReference type="ChEBI" id="CHEBI:15377"/>
        <dbReference type="ChEBI" id="CHEBI:15378"/>
        <dbReference type="ChEBI" id="CHEBI:16763"/>
        <dbReference type="ChEBI" id="CHEBI:28938"/>
        <dbReference type="ChEBI" id="CHEBI:29919"/>
        <dbReference type="ChEBI" id="CHEBI:58199"/>
        <dbReference type="EC" id="4.4.1.2"/>
    </reaction>
    <physiologicalReaction direction="left-to-right" evidence="6">
        <dbReference type="Rhea" id="RHEA:14502"/>
    </physiologicalReaction>
</comment>
<dbReference type="Pfam" id="PF01053">
    <property type="entry name" value="Cys_Met_Meta_PP"/>
    <property type="match status" value="1"/>
</dbReference>
<gene>
    <name evidence="10" type="ORF">CJ229_007135</name>
</gene>
<evidence type="ECO:0000256" key="8">
    <source>
        <dbReference type="PIRSR" id="PIRSR001434-2"/>
    </source>
</evidence>
<evidence type="ECO:0000256" key="5">
    <source>
        <dbReference type="ARBA" id="ARBA00047199"/>
    </source>
</evidence>
<dbReference type="FunFam" id="3.40.640.10:FF:000046">
    <property type="entry name" value="Cystathionine gamma-lyase"/>
    <property type="match status" value="1"/>
</dbReference>
<evidence type="ECO:0000313" key="10">
    <source>
        <dbReference type="EMBL" id="WOS95862.1"/>
    </source>
</evidence>
<protein>
    <recommendedName>
        <fullName evidence="4">homocysteine desulfhydrase</fullName>
        <ecNumber evidence="4">4.4.1.2</ecNumber>
    </recommendedName>
    <alternativeName>
        <fullName evidence="5">Homocysteine desulfhydrase</fullName>
    </alternativeName>
</protein>
<dbReference type="GO" id="GO:0008483">
    <property type="term" value="F:transaminase activity"/>
    <property type="evidence" value="ECO:0007669"/>
    <property type="project" value="UniProtKB-KW"/>
</dbReference>
<dbReference type="PROSITE" id="PS00868">
    <property type="entry name" value="CYS_MET_METAB_PP"/>
    <property type="match status" value="1"/>
</dbReference>
<dbReference type="AlphaFoldDB" id="A0AAF0YK85"/>
<dbReference type="Gene3D" id="3.90.1150.10">
    <property type="entry name" value="Aspartate Aminotransferase, domain 1"/>
    <property type="match status" value="1"/>
</dbReference>
<dbReference type="GO" id="GO:0019346">
    <property type="term" value="P:transsulfuration"/>
    <property type="evidence" value="ECO:0007669"/>
    <property type="project" value="InterPro"/>
</dbReference>
<keyword evidence="3 8" id="KW-0663">Pyridoxal phosphate</keyword>
<dbReference type="Gene3D" id="3.40.640.10">
    <property type="entry name" value="Type I PLP-dependent aspartate aminotransferase-like (Major domain)"/>
    <property type="match status" value="1"/>
</dbReference>
<proteinExistence type="inferred from homology"/>
<evidence type="ECO:0000256" key="3">
    <source>
        <dbReference type="ARBA" id="ARBA00022898"/>
    </source>
</evidence>
<reference evidence="11" key="1">
    <citation type="submission" date="2017-09" db="EMBL/GenBank/DDBJ databases">
        <title>Bacterial strain isolated from the female urinary microbiota.</title>
        <authorList>
            <person name="Thomas-White K."/>
            <person name="Kumar N."/>
            <person name="Forster S."/>
            <person name="Putonti C."/>
            <person name="Lawley T."/>
            <person name="Wolfe A.J."/>
        </authorList>
    </citation>
    <scope>NUCLEOTIDE SEQUENCE [LARGE SCALE GENOMIC DNA]</scope>
    <source>
        <strain evidence="11">UMB0959</strain>
    </source>
</reference>
<evidence type="ECO:0000256" key="7">
    <source>
        <dbReference type="ARBA" id="ARBA00052699"/>
    </source>
</evidence>
<dbReference type="InterPro" id="IPR054542">
    <property type="entry name" value="Cys_met_metab_PP"/>
</dbReference>
<dbReference type="GO" id="GO:0005737">
    <property type="term" value="C:cytoplasm"/>
    <property type="evidence" value="ECO:0007669"/>
    <property type="project" value="TreeGrafter"/>
</dbReference>
<dbReference type="Proteomes" id="UP000243626">
    <property type="component" value="Chromosome"/>
</dbReference>
<dbReference type="PANTHER" id="PTHR11808:SF80">
    <property type="entry name" value="CYSTATHIONINE GAMMA-LYASE"/>
    <property type="match status" value="1"/>
</dbReference>
<evidence type="ECO:0000256" key="9">
    <source>
        <dbReference type="RuleBase" id="RU362118"/>
    </source>
</evidence>
<dbReference type="PIRSF" id="PIRSF001434">
    <property type="entry name" value="CGS"/>
    <property type="match status" value="1"/>
</dbReference>
<dbReference type="PANTHER" id="PTHR11808">
    <property type="entry name" value="TRANS-SULFURATION ENZYME FAMILY MEMBER"/>
    <property type="match status" value="1"/>
</dbReference>
<dbReference type="EMBL" id="CP136964">
    <property type="protein sequence ID" value="WOS95862.1"/>
    <property type="molecule type" value="Genomic_DNA"/>
</dbReference>
<dbReference type="FunFam" id="3.90.1150.10:FF:000033">
    <property type="entry name" value="Cystathionine gamma-synthase"/>
    <property type="match status" value="1"/>
</dbReference>
<dbReference type="GO" id="GO:0018826">
    <property type="term" value="F:methionine gamma-lyase activity"/>
    <property type="evidence" value="ECO:0007669"/>
    <property type="project" value="UniProtKB-EC"/>
</dbReference>
<evidence type="ECO:0000313" key="11">
    <source>
        <dbReference type="Proteomes" id="UP000243626"/>
    </source>
</evidence>
<evidence type="ECO:0000256" key="6">
    <source>
        <dbReference type="ARBA" id="ARBA00048780"/>
    </source>
</evidence>
<dbReference type="GO" id="GO:0009086">
    <property type="term" value="P:methionine biosynthetic process"/>
    <property type="evidence" value="ECO:0007669"/>
    <property type="project" value="UniProtKB-ARBA"/>
</dbReference>
<dbReference type="InterPro" id="IPR015421">
    <property type="entry name" value="PyrdxlP-dep_Trfase_major"/>
</dbReference>
<keyword evidence="11" id="KW-1185">Reference proteome</keyword>
<evidence type="ECO:0000256" key="4">
    <source>
        <dbReference type="ARBA" id="ARBA00047175"/>
    </source>
</evidence>
<dbReference type="SUPFAM" id="SSF53383">
    <property type="entry name" value="PLP-dependent transferases"/>
    <property type="match status" value="1"/>
</dbReference>
<name>A0AAF0YK85_9STAP</name>
<comment type="catalytic activity">
    <reaction evidence="7">
        <text>L-methionine + H2O = methanethiol + 2-oxobutanoate + NH4(+)</text>
        <dbReference type="Rhea" id="RHEA:23800"/>
        <dbReference type="ChEBI" id="CHEBI:15377"/>
        <dbReference type="ChEBI" id="CHEBI:16007"/>
        <dbReference type="ChEBI" id="CHEBI:16763"/>
        <dbReference type="ChEBI" id="CHEBI:28938"/>
        <dbReference type="ChEBI" id="CHEBI:57844"/>
        <dbReference type="EC" id="4.4.1.11"/>
    </reaction>
    <physiologicalReaction direction="left-to-right" evidence="7">
        <dbReference type="Rhea" id="RHEA:23801"/>
    </physiologicalReaction>
</comment>
<dbReference type="RefSeq" id="WP_102167151.1">
    <property type="nucleotide sequence ID" value="NZ_CP136964.1"/>
</dbReference>
<reference evidence="10 11" key="2">
    <citation type="submission" date="2023-10" db="EMBL/GenBank/DDBJ databases">
        <authorList>
            <person name="Choi B."/>
        </authorList>
    </citation>
    <scope>NUCLEOTIDE SEQUENCE [LARGE SCALE GENOMIC DNA]</scope>
    <source>
        <strain evidence="10 11">UMB0959</strain>
    </source>
</reference>
<dbReference type="InterPro" id="IPR015422">
    <property type="entry name" value="PyrdxlP-dep_Trfase_small"/>
</dbReference>
<evidence type="ECO:0000256" key="2">
    <source>
        <dbReference type="ARBA" id="ARBA00009077"/>
    </source>
</evidence>
<keyword evidence="10" id="KW-0032">Aminotransferase</keyword>
<dbReference type="EC" id="4.4.1.2" evidence="4"/>
<keyword evidence="10" id="KW-0808">Transferase</keyword>
<organism evidence="10 11">
    <name type="scientific">Nosocomiicoccus massiliensis</name>
    <dbReference type="NCBI Taxonomy" id="1232430"/>
    <lineage>
        <taxon>Bacteria</taxon>
        <taxon>Bacillati</taxon>
        <taxon>Bacillota</taxon>
        <taxon>Bacilli</taxon>
        <taxon>Bacillales</taxon>
        <taxon>Staphylococcaceae</taxon>
        <taxon>Nosocomiicoccus</taxon>
    </lineage>
</organism>
<dbReference type="GO" id="GO:0030170">
    <property type="term" value="F:pyridoxal phosphate binding"/>
    <property type="evidence" value="ECO:0007669"/>
    <property type="project" value="InterPro"/>
</dbReference>
<dbReference type="CDD" id="cd00614">
    <property type="entry name" value="CGS_like"/>
    <property type="match status" value="1"/>
</dbReference>